<dbReference type="PROSITE" id="PS50293">
    <property type="entry name" value="TPR_REGION"/>
    <property type="match status" value="2"/>
</dbReference>
<evidence type="ECO:0000256" key="6">
    <source>
        <dbReference type="ARBA" id="ARBA00022737"/>
    </source>
</evidence>
<evidence type="ECO:0000256" key="3">
    <source>
        <dbReference type="ARBA" id="ARBA00011970"/>
    </source>
</evidence>
<dbReference type="RefSeq" id="WP_059631691.1">
    <property type="nucleotide sequence ID" value="NZ_LOTK01000060.1"/>
</dbReference>
<dbReference type="Pfam" id="PF13374">
    <property type="entry name" value="TPR_10"/>
    <property type="match status" value="1"/>
</dbReference>
<feature type="domain" description="O-GlcNAc transferase C-terminal" evidence="9">
    <location>
        <begin position="387"/>
        <end position="537"/>
    </location>
</feature>
<keyword evidence="6" id="KW-0677">Repeat</keyword>
<organism evidence="10 11">
    <name type="scientific">Burkholderia ubonensis</name>
    <dbReference type="NCBI Taxonomy" id="101571"/>
    <lineage>
        <taxon>Bacteria</taxon>
        <taxon>Pseudomonadati</taxon>
        <taxon>Pseudomonadota</taxon>
        <taxon>Betaproteobacteria</taxon>
        <taxon>Burkholderiales</taxon>
        <taxon>Burkholderiaceae</taxon>
        <taxon>Burkholderia</taxon>
        <taxon>Burkholderia cepacia complex</taxon>
    </lineage>
</organism>
<evidence type="ECO:0000256" key="5">
    <source>
        <dbReference type="ARBA" id="ARBA00022679"/>
    </source>
</evidence>
<dbReference type="InterPro" id="IPR011990">
    <property type="entry name" value="TPR-like_helical_dom_sf"/>
</dbReference>
<keyword evidence="7 8" id="KW-0802">TPR repeat</keyword>
<keyword evidence="5" id="KW-0808">Transferase</keyword>
<evidence type="ECO:0000256" key="4">
    <source>
        <dbReference type="ARBA" id="ARBA00022676"/>
    </source>
</evidence>
<dbReference type="InterPro" id="IPR051939">
    <property type="entry name" value="Glycosyltr_41/O-GlcNAc_trsf"/>
</dbReference>
<accession>A0A102LIB5</accession>
<feature type="repeat" description="TPR" evidence="8">
    <location>
        <begin position="139"/>
        <end position="172"/>
    </location>
</feature>
<dbReference type="EC" id="2.4.1.255" evidence="3"/>
<evidence type="ECO:0000259" key="9">
    <source>
        <dbReference type="Pfam" id="PF13844"/>
    </source>
</evidence>
<feature type="domain" description="O-GlcNAc transferase C-terminal" evidence="9">
    <location>
        <begin position="558"/>
        <end position="736"/>
    </location>
</feature>
<dbReference type="Pfam" id="PF13414">
    <property type="entry name" value="TPR_11"/>
    <property type="match status" value="1"/>
</dbReference>
<evidence type="ECO:0000256" key="1">
    <source>
        <dbReference type="ARBA" id="ARBA00004922"/>
    </source>
</evidence>
<dbReference type="EMBL" id="LOTN01000013">
    <property type="protein sequence ID" value="KUZ94418.1"/>
    <property type="molecule type" value="Genomic_DNA"/>
</dbReference>
<evidence type="ECO:0000256" key="7">
    <source>
        <dbReference type="ARBA" id="ARBA00022803"/>
    </source>
</evidence>
<comment type="caution">
    <text evidence="10">The sequence shown here is derived from an EMBL/GenBank/DDBJ whole genome shotgun (WGS) entry which is preliminary data.</text>
</comment>
<dbReference type="Gene3D" id="1.25.40.10">
    <property type="entry name" value="Tetratricopeptide repeat domain"/>
    <property type="match status" value="4"/>
</dbReference>
<reference evidence="10 11" key="1">
    <citation type="submission" date="2015-11" db="EMBL/GenBank/DDBJ databases">
        <title>Expanding the genomic diversity of Burkholderia species for the development of highly accurate diagnostics.</title>
        <authorList>
            <person name="Sahl J."/>
            <person name="Keim P."/>
            <person name="Wagner D."/>
        </authorList>
    </citation>
    <scope>NUCLEOTIDE SEQUENCE [LARGE SCALE GENOMIC DNA]</scope>
    <source>
        <strain evidence="10 11">RF32-BP4</strain>
    </source>
</reference>
<comment type="similarity">
    <text evidence="2">Belongs to the glycosyltransferase 41 family. O-GlcNAc transferase subfamily.</text>
</comment>
<sequence>MSDIARQLDAALAHHQAGRLADACALYEAIRRSEPDQPDATHFLGLLACQLGQFPAGIALMERSIALRADPVYLNNFGNMLRAHGRLDDAIASYRRAVELKPDYAEAHSNLGNALRDAGDPHAAMLSCAQALALRPDYAQAFNNLGNALRDQDELDAAARAYDKAIALEPAYADAHYNRGNVCRAQGRLDDAVRCYRRAVELQPDLHQAHLSLGSVLFERDELEPAIESLTRASQGGSAEALLSLAAAFDRAGDLERAAASLRRAIAATPDRAELHHHLAQVLVRQGKRPEALESCRIALALPGQTAHMHAVSAEILCTLWHFEAGLASYDRALELDPSYAGAHSGRLFYQASIECCPPAQLLDHAMQFGARMAERASPRRHAPRAAGGRTLRVGLVSGDLRSHPVTVFLLSVAAALDPSKVVLAAYATQSREDATTAALKRHCVIWRDITALDDEAAADLIARDGIDVLIDLSGHTSLNRLPLFAWKPAPVQATWLGYFATTGIAEIDYVIGDRHVLPAGEETHFVERPWRLPDSYLCFTPPPQPLAVGPLPAAGNGSVTFGSLNNANKLGDAVIALWARVLHAVPGSRLLLKSPQLDEAALRVSLAARFAAHGITAERLPMRGGSARLAHLSTFNDIDIALDPFPYPGGTTSLEGLWMGVPLVTRRGERFLSHIGESILHTLDMPEWIAQDDDDYVAKAAAFASDLPRLAAVRAGLRERLLSSPLCDAARFARHLETAFAQMVDAAVERAEREPAARG</sequence>
<dbReference type="SMART" id="SM00028">
    <property type="entry name" value="TPR"/>
    <property type="match status" value="7"/>
</dbReference>
<feature type="repeat" description="TPR" evidence="8">
    <location>
        <begin position="71"/>
        <end position="104"/>
    </location>
</feature>
<protein>
    <recommendedName>
        <fullName evidence="3">protein O-GlcNAc transferase</fullName>
        <ecNumber evidence="3">2.4.1.255</ecNumber>
    </recommendedName>
</protein>
<dbReference type="UniPathway" id="UPA00378"/>
<proteinExistence type="inferred from homology"/>
<dbReference type="PROSITE" id="PS50005">
    <property type="entry name" value="TPR"/>
    <property type="match status" value="5"/>
</dbReference>
<keyword evidence="4" id="KW-0328">Glycosyltransferase</keyword>
<dbReference type="Pfam" id="PF14559">
    <property type="entry name" value="TPR_19"/>
    <property type="match status" value="1"/>
</dbReference>
<feature type="repeat" description="TPR" evidence="8">
    <location>
        <begin position="239"/>
        <end position="272"/>
    </location>
</feature>
<dbReference type="Pfam" id="PF00515">
    <property type="entry name" value="TPR_1"/>
    <property type="match status" value="1"/>
</dbReference>
<dbReference type="InterPro" id="IPR029489">
    <property type="entry name" value="OGT/SEC/SPY_C"/>
</dbReference>
<dbReference type="Pfam" id="PF13432">
    <property type="entry name" value="TPR_16"/>
    <property type="match status" value="1"/>
</dbReference>
<dbReference type="SUPFAM" id="SSF48452">
    <property type="entry name" value="TPR-like"/>
    <property type="match status" value="2"/>
</dbReference>
<dbReference type="Pfam" id="PF13844">
    <property type="entry name" value="Glyco_transf_41"/>
    <property type="match status" value="2"/>
</dbReference>
<dbReference type="PANTHER" id="PTHR44835">
    <property type="entry name" value="UDP-N-ACETYLGLUCOSAMINE--PEPTIDE N-ACETYLGLUCOSAMINYLTRANSFERASE SPINDLY-RELATED"/>
    <property type="match status" value="1"/>
</dbReference>
<dbReference type="AlphaFoldDB" id="A0A102LIB5"/>
<evidence type="ECO:0000256" key="2">
    <source>
        <dbReference type="ARBA" id="ARBA00005386"/>
    </source>
</evidence>
<evidence type="ECO:0000313" key="11">
    <source>
        <dbReference type="Proteomes" id="UP000065521"/>
    </source>
</evidence>
<dbReference type="Gene3D" id="3.40.50.11380">
    <property type="match status" value="1"/>
</dbReference>
<dbReference type="GO" id="GO:0097363">
    <property type="term" value="F:protein O-acetylglucosaminyltransferase activity"/>
    <property type="evidence" value="ECO:0007669"/>
    <property type="project" value="UniProtKB-EC"/>
</dbReference>
<dbReference type="InterPro" id="IPR019734">
    <property type="entry name" value="TPR_rpt"/>
</dbReference>
<name>A0A102LIB5_9BURK</name>
<dbReference type="PANTHER" id="PTHR44835:SF1">
    <property type="entry name" value="PROTEIN O-GLCNAC TRANSFERASE"/>
    <property type="match status" value="1"/>
</dbReference>
<dbReference type="Gene3D" id="3.40.50.2000">
    <property type="entry name" value="Glycogen Phosphorylase B"/>
    <property type="match status" value="1"/>
</dbReference>
<comment type="pathway">
    <text evidence="1">Protein modification; protein glycosylation.</text>
</comment>
<evidence type="ECO:0000256" key="8">
    <source>
        <dbReference type="PROSITE-ProRule" id="PRU00339"/>
    </source>
</evidence>
<dbReference type="Proteomes" id="UP000065521">
    <property type="component" value="Unassembled WGS sequence"/>
</dbReference>
<evidence type="ECO:0000313" key="10">
    <source>
        <dbReference type="EMBL" id="KUZ94418.1"/>
    </source>
</evidence>
<dbReference type="SUPFAM" id="SSF81901">
    <property type="entry name" value="HCP-like"/>
    <property type="match status" value="1"/>
</dbReference>
<gene>
    <name evidence="10" type="ORF">WI38_07150</name>
</gene>
<feature type="repeat" description="TPR" evidence="8">
    <location>
        <begin position="173"/>
        <end position="206"/>
    </location>
</feature>
<feature type="repeat" description="TPR" evidence="8">
    <location>
        <begin position="105"/>
        <end position="138"/>
    </location>
</feature>